<dbReference type="Gene3D" id="3.40.50.720">
    <property type="entry name" value="NAD(P)-binding Rossmann-like Domain"/>
    <property type="match status" value="1"/>
</dbReference>
<dbReference type="InterPro" id="IPR020843">
    <property type="entry name" value="ER"/>
</dbReference>
<dbReference type="InterPro" id="IPR036291">
    <property type="entry name" value="NAD(P)-bd_dom_sf"/>
</dbReference>
<proteinExistence type="predicted"/>
<evidence type="ECO:0000259" key="3">
    <source>
        <dbReference type="SMART" id="SM00829"/>
    </source>
</evidence>
<evidence type="ECO:0000256" key="1">
    <source>
        <dbReference type="ARBA" id="ARBA00022857"/>
    </source>
</evidence>
<organism evidence="4 5">
    <name type="scientific">Actinocorallia libanotica</name>
    <dbReference type="NCBI Taxonomy" id="46162"/>
    <lineage>
        <taxon>Bacteria</taxon>
        <taxon>Bacillati</taxon>
        <taxon>Actinomycetota</taxon>
        <taxon>Actinomycetes</taxon>
        <taxon>Streptosporangiales</taxon>
        <taxon>Thermomonosporaceae</taxon>
        <taxon>Actinocorallia</taxon>
    </lineage>
</organism>
<keyword evidence="1" id="KW-0521">NADP</keyword>
<dbReference type="CDD" id="cd08253">
    <property type="entry name" value="zeta_crystallin"/>
    <property type="match status" value="1"/>
</dbReference>
<name>A0ABN1RSS2_9ACTN</name>
<dbReference type="InterPro" id="IPR011032">
    <property type="entry name" value="GroES-like_sf"/>
</dbReference>
<gene>
    <name evidence="4" type="ORF">GCM10009550_57870</name>
</gene>
<dbReference type="Pfam" id="PF08240">
    <property type="entry name" value="ADH_N"/>
    <property type="match status" value="1"/>
</dbReference>
<dbReference type="Gene3D" id="3.90.180.10">
    <property type="entry name" value="Medium-chain alcohol dehydrogenases, catalytic domain"/>
    <property type="match status" value="1"/>
</dbReference>
<protein>
    <submittedName>
        <fullName evidence="4">Zinc-binding dehydrogenase</fullName>
    </submittedName>
</protein>
<evidence type="ECO:0000256" key="2">
    <source>
        <dbReference type="SAM" id="MobiDB-lite"/>
    </source>
</evidence>
<dbReference type="InterPro" id="IPR051603">
    <property type="entry name" value="Zinc-ADH_QOR/CCCR"/>
</dbReference>
<dbReference type="EMBL" id="BAAAHH010000029">
    <property type="protein sequence ID" value="GAA0963001.1"/>
    <property type="molecule type" value="Genomic_DNA"/>
</dbReference>
<dbReference type="SUPFAM" id="SSF51735">
    <property type="entry name" value="NAD(P)-binding Rossmann-fold domains"/>
    <property type="match status" value="1"/>
</dbReference>
<comment type="caution">
    <text evidence="4">The sequence shown here is derived from an EMBL/GenBank/DDBJ whole genome shotgun (WGS) entry which is preliminary data.</text>
</comment>
<dbReference type="SUPFAM" id="SSF50129">
    <property type="entry name" value="GroES-like"/>
    <property type="match status" value="1"/>
</dbReference>
<dbReference type="Pfam" id="PF00107">
    <property type="entry name" value="ADH_zinc_N"/>
    <property type="match status" value="1"/>
</dbReference>
<dbReference type="InterPro" id="IPR013149">
    <property type="entry name" value="ADH-like_C"/>
</dbReference>
<keyword evidence="5" id="KW-1185">Reference proteome</keyword>
<feature type="region of interest" description="Disordered" evidence="2">
    <location>
        <begin position="308"/>
        <end position="330"/>
    </location>
</feature>
<evidence type="ECO:0000313" key="4">
    <source>
        <dbReference type="EMBL" id="GAA0963001.1"/>
    </source>
</evidence>
<dbReference type="Proteomes" id="UP001500665">
    <property type="component" value="Unassembled WGS sequence"/>
</dbReference>
<feature type="domain" description="Enoyl reductase (ER)" evidence="3">
    <location>
        <begin position="10"/>
        <end position="321"/>
    </location>
</feature>
<dbReference type="PANTHER" id="PTHR44154:SF1">
    <property type="entry name" value="QUINONE OXIDOREDUCTASE"/>
    <property type="match status" value="1"/>
</dbReference>
<dbReference type="SMART" id="SM00829">
    <property type="entry name" value="PKS_ER"/>
    <property type="match status" value="1"/>
</dbReference>
<dbReference type="PANTHER" id="PTHR44154">
    <property type="entry name" value="QUINONE OXIDOREDUCTASE"/>
    <property type="match status" value="1"/>
</dbReference>
<dbReference type="RefSeq" id="WP_344244174.1">
    <property type="nucleotide sequence ID" value="NZ_BAAAHH010000029.1"/>
</dbReference>
<sequence length="330" mass="34563">MRAAYIEEYGPPSVIRYGELPDPRPGPTDVLVDVDAVAVDPVDTFVRSGAWRTPLTFPFVIGRDLVGTVAEAGPGTPGFAPGDRVWSLSMGHEGRQGPSAERAVVPADRLYRLPDDTDPLDLLAMAHPAATAHLALFTHGRLRPGETVVVHGAAGNVGGAMVVMAANAGARVVAVASGADAAYCRDLGAVRTVDYRAPDVPARIAAACGDGADLILDASGRNDLEQAVNLLARRGRIIVLSGMTARPVLPVAALYQQDRSITGFAISHATTTELAEAAHHVAHLTATGLLRPRHRTTLPLSEAAEAHHRLESGEGSGHRFLLQTPTPSAP</sequence>
<reference evidence="4 5" key="1">
    <citation type="journal article" date="2019" name="Int. J. Syst. Evol. Microbiol.">
        <title>The Global Catalogue of Microorganisms (GCM) 10K type strain sequencing project: providing services to taxonomists for standard genome sequencing and annotation.</title>
        <authorList>
            <consortium name="The Broad Institute Genomics Platform"/>
            <consortium name="The Broad Institute Genome Sequencing Center for Infectious Disease"/>
            <person name="Wu L."/>
            <person name="Ma J."/>
        </authorList>
    </citation>
    <scope>NUCLEOTIDE SEQUENCE [LARGE SCALE GENOMIC DNA]</scope>
    <source>
        <strain evidence="4 5">JCM 10696</strain>
    </source>
</reference>
<evidence type="ECO:0000313" key="5">
    <source>
        <dbReference type="Proteomes" id="UP001500665"/>
    </source>
</evidence>
<accession>A0ABN1RSS2</accession>
<dbReference type="InterPro" id="IPR013154">
    <property type="entry name" value="ADH-like_N"/>
</dbReference>